<gene>
    <name evidence="1" type="ORF">EOE48_11490</name>
</gene>
<dbReference type="Pfam" id="PF13589">
    <property type="entry name" value="HATPase_c_3"/>
    <property type="match status" value="1"/>
</dbReference>
<dbReference type="EMBL" id="SACP01000009">
    <property type="protein sequence ID" value="RVU18520.1"/>
    <property type="molecule type" value="Genomic_DNA"/>
</dbReference>
<evidence type="ECO:0000313" key="1">
    <source>
        <dbReference type="EMBL" id="RVU18520.1"/>
    </source>
</evidence>
<name>A0A437P898_9HYPH</name>
<reference evidence="1 2" key="1">
    <citation type="submission" date="2019-01" db="EMBL/GenBank/DDBJ databases">
        <authorList>
            <person name="Chen W.-M."/>
        </authorList>
    </citation>
    <scope>NUCLEOTIDE SEQUENCE [LARGE SCALE GENOMIC DNA]</scope>
    <source>
        <strain evidence="1 2">TER-1</strain>
    </source>
</reference>
<comment type="caution">
    <text evidence="1">The sequence shown here is derived from an EMBL/GenBank/DDBJ whole genome shotgun (WGS) entry which is preliminary data.</text>
</comment>
<dbReference type="Proteomes" id="UP000286997">
    <property type="component" value="Unassembled WGS sequence"/>
</dbReference>
<organism evidence="1 2">
    <name type="scientific">Methylobacterium oryzihabitans</name>
    <dbReference type="NCBI Taxonomy" id="2499852"/>
    <lineage>
        <taxon>Bacteria</taxon>
        <taxon>Pseudomonadati</taxon>
        <taxon>Pseudomonadota</taxon>
        <taxon>Alphaproteobacteria</taxon>
        <taxon>Hyphomicrobiales</taxon>
        <taxon>Methylobacteriaceae</taxon>
        <taxon>Methylobacterium</taxon>
    </lineage>
</organism>
<proteinExistence type="predicted"/>
<keyword evidence="1" id="KW-0067">ATP-binding</keyword>
<dbReference type="SUPFAM" id="SSF55874">
    <property type="entry name" value="ATPase domain of HSP90 chaperone/DNA topoisomerase II/histidine kinase"/>
    <property type="match status" value="1"/>
</dbReference>
<accession>A0A437P898</accession>
<protein>
    <submittedName>
        <fullName evidence="1">ATP-binding protein</fullName>
    </submittedName>
</protein>
<dbReference type="GO" id="GO:0005524">
    <property type="term" value="F:ATP binding"/>
    <property type="evidence" value="ECO:0007669"/>
    <property type="project" value="UniProtKB-KW"/>
</dbReference>
<dbReference type="OrthoDB" id="9813438at2"/>
<sequence>MFLGQTFVKSLRDVGYTNTITAVCEHVDNAVQWGAKEIRVYFRQNGLKSNSQTDVIVWDNGDGMDRDVLRVAMSFGGSMVYDRRKGIGRYGVGMKTAALSMGPAFEVYTWQEPGAIYATELDTVEIGNSRSSIIEVPDPHFETELPPEIVAALTEYMTYPKRDKQHLIAEDEEDLVERLGSSGTIVYIPRCDRLSFKLVQTLCDHATRDMARVYRRQLAKGLRLFVNNRLVEAFDPTYWMPKARHTKIPNLKSTRSRLIQHWTIPIPVEADSKITAPASVRLYALPIEDWQPLPPKVHNNDLRVFDPHQVSFVRNEREVDIRPVPEIGMPRHAETHWMRVQIDFDGRLDEALGVAMTKQGVRPKQYALELIHHEIAEAIRSVRNHNKKVMADGRRSRSTGKLAEAERRARNADAFRDDSFALTEEEEAELDRELRAMAVLLKRFGETEDQAYERIKASRYIVTTKHDDHWPFYALDYRCGRIVLTINTAHPFYTRLYQPLAELEGEDRDAADNGSEPIQDGELLVALQLMLLSLAAAQTRLMRGSDRNKVEDLFRDLQRDWSETLKKQLEFG</sequence>
<evidence type="ECO:0000313" key="2">
    <source>
        <dbReference type="Proteomes" id="UP000286997"/>
    </source>
</evidence>
<keyword evidence="2" id="KW-1185">Reference proteome</keyword>
<dbReference type="InterPro" id="IPR036890">
    <property type="entry name" value="HATPase_C_sf"/>
</dbReference>
<keyword evidence="1" id="KW-0547">Nucleotide-binding</keyword>
<dbReference type="Gene3D" id="3.30.565.10">
    <property type="entry name" value="Histidine kinase-like ATPase, C-terminal domain"/>
    <property type="match status" value="1"/>
</dbReference>
<dbReference type="AlphaFoldDB" id="A0A437P898"/>